<dbReference type="RefSeq" id="WP_125968060.1">
    <property type="nucleotide sequence ID" value="NZ_QXGK01000006.1"/>
</dbReference>
<proteinExistence type="predicted"/>
<dbReference type="Proteomes" id="UP000287470">
    <property type="component" value="Unassembled WGS sequence"/>
</dbReference>
<dbReference type="CDD" id="cd13606">
    <property type="entry name" value="PBP2_ProX_like"/>
    <property type="match status" value="1"/>
</dbReference>
<dbReference type="Gene3D" id="3.40.190.120">
    <property type="entry name" value="Osmoprotection protein (prox), domain 2"/>
    <property type="match status" value="1"/>
</dbReference>
<feature type="chain" id="PRO_5038926747" evidence="1">
    <location>
        <begin position="22"/>
        <end position="308"/>
    </location>
</feature>
<organism evidence="3 4">
    <name type="scientific">Bifidobacterium samirii</name>
    <dbReference type="NCBI Taxonomy" id="2306974"/>
    <lineage>
        <taxon>Bacteria</taxon>
        <taxon>Bacillati</taxon>
        <taxon>Actinomycetota</taxon>
        <taxon>Actinomycetes</taxon>
        <taxon>Bifidobacteriales</taxon>
        <taxon>Bifidobacteriaceae</taxon>
        <taxon>Bifidobacterium</taxon>
    </lineage>
</organism>
<gene>
    <name evidence="3" type="ORF">D2E24_0792</name>
</gene>
<name>A0A430FUS6_9BIFI</name>
<reference evidence="3 4" key="1">
    <citation type="submission" date="2018-09" db="EMBL/GenBank/DDBJ databases">
        <title>Characterization of the phylogenetic diversity of five novel species belonging to the genus Bifidobacterium.</title>
        <authorList>
            <person name="Lugli G.A."/>
            <person name="Duranti S."/>
            <person name="Milani C."/>
        </authorList>
    </citation>
    <scope>NUCLEOTIDE SEQUENCE [LARGE SCALE GENOMIC DNA]</scope>
    <source>
        <strain evidence="3 4">2033B</strain>
    </source>
</reference>
<feature type="signal peptide" evidence="1">
    <location>
        <begin position="1"/>
        <end position="21"/>
    </location>
</feature>
<evidence type="ECO:0000259" key="2">
    <source>
        <dbReference type="Pfam" id="PF04069"/>
    </source>
</evidence>
<keyword evidence="4" id="KW-1185">Reference proteome</keyword>
<evidence type="ECO:0000313" key="3">
    <source>
        <dbReference type="EMBL" id="RSX57199.1"/>
    </source>
</evidence>
<dbReference type="SUPFAM" id="SSF53850">
    <property type="entry name" value="Periplasmic binding protein-like II"/>
    <property type="match status" value="1"/>
</dbReference>
<dbReference type="Gene3D" id="3.40.190.10">
    <property type="entry name" value="Periplasmic binding protein-like II"/>
    <property type="match status" value="1"/>
</dbReference>
<dbReference type="OrthoDB" id="9781705at2"/>
<evidence type="ECO:0000313" key="4">
    <source>
        <dbReference type="Proteomes" id="UP000287470"/>
    </source>
</evidence>
<sequence length="308" mass="32608">MKHTRSLAVVSAAVAAMLALAGCGSTDPFAGSDAKENTAKGTDTIVVGSANFSESEIIARIYTEALKDNGIDASVKANIGSREVYLDALEDGSIDMIPEYTGNLLQFYDESNTASAAEDVYAGLADALPKDFEVLDMADAQDADAFYIQRSVADAQGITTIGDLKKLGDDLKVAAPPEFSKRVYGIEGLRSKYGLTVSLVPVNDGGGQSTVQALLDGQVDFARLDSTSPLIAANDLVRLEDDQQMILAQNVVPVAKAGKLDDKAKAVIDKVQAKLTTEDLMSMNAQSVNDKKSAQDIAEGWLDEADLF</sequence>
<protein>
    <submittedName>
        <fullName evidence="3">Glycine/betaine ABC transporter substrate-binding protein</fullName>
    </submittedName>
</protein>
<dbReference type="PROSITE" id="PS51257">
    <property type="entry name" value="PROKAR_LIPOPROTEIN"/>
    <property type="match status" value="1"/>
</dbReference>
<dbReference type="AlphaFoldDB" id="A0A430FUS6"/>
<dbReference type="Pfam" id="PF04069">
    <property type="entry name" value="OpuAC"/>
    <property type="match status" value="1"/>
</dbReference>
<dbReference type="InterPro" id="IPR007210">
    <property type="entry name" value="ABC_Gly_betaine_transp_sub-bd"/>
</dbReference>
<feature type="domain" description="ABC-type glycine betaine transport system substrate-binding" evidence="2">
    <location>
        <begin position="43"/>
        <end position="304"/>
    </location>
</feature>
<comment type="caution">
    <text evidence="3">The sequence shown here is derived from an EMBL/GenBank/DDBJ whole genome shotgun (WGS) entry which is preliminary data.</text>
</comment>
<dbReference type="GO" id="GO:0043190">
    <property type="term" value="C:ATP-binding cassette (ABC) transporter complex"/>
    <property type="evidence" value="ECO:0007669"/>
    <property type="project" value="InterPro"/>
</dbReference>
<accession>A0A430FUS6</accession>
<dbReference type="EMBL" id="QXGK01000006">
    <property type="protein sequence ID" value="RSX57199.1"/>
    <property type="molecule type" value="Genomic_DNA"/>
</dbReference>
<dbReference type="GO" id="GO:0022857">
    <property type="term" value="F:transmembrane transporter activity"/>
    <property type="evidence" value="ECO:0007669"/>
    <property type="project" value="InterPro"/>
</dbReference>
<evidence type="ECO:0000256" key="1">
    <source>
        <dbReference type="SAM" id="SignalP"/>
    </source>
</evidence>
<keyword evidence="1" id="KW-0732">Signal</keyword>